<sequence length="338" mass="36170">MLAIVFSWLVAAVLIVGLAVLVGRVVTGRVSGLPVDARGRYSLTHLQIALWTIVILSLIMGAAVGRMVHGLPPLGFHIPGELLAVMGISLGSGVLTTVTKATKDAARPESVAASIPKRLMDKSRLTTAEQAEWRPRFWQIYMQEEGTFADEVVDIGKLQNFLITLVLVLAYTVAVWQALDAAGTAAKFDALPGFAGSFLTLLAVSHGAYVAAKIPPQPGTPDTNLSERDRKVAGSVPVAAEPHGALGPIAEWSDVNPISSVPRGAALGVVDAKPFELNWRFSAAEPWQTAEATRVGKDSYLAFVSREGADGRIEVTFTRRYPAENRWEQGTHKVTVDG</sequence>
<reference evidence="2" key="1">
    <citation type="submission" date="2021-01" db="EMBL/GenBank/DDBJ databases">
        <title>Whole genome shotgun sequence of Actinoplanes nipponensis NBRC 14063.</title>
        <authorList>
            <person name="Komaki H."/>
            <person name="Tamura T."/>
        </authorList>
    </citation>
    <scope>NUCLEOTIDE SEQUENCE</scope>
    <source>
        <strain evidence="2">NBRC 14063</strain>
    </source>
</reference>
<feature type="transmembrane region" description="Helical" evidence="1">
    <location>
        <begin position="191"/>
        <end position="212"/>
    </location>
</feature>
<dbReference type="RefSeq" id="WP_203775011.1">
    <property type="nucleotide sequence ID" value="NZ_BAAAYJ010000037.1"/>
</dbReference>
<evidence type="ECO:0000313" key="3">
    <source>
        <dbReference type="Proteomes" id="UP000647172"/>
    </source>
</evidence>
<evidence type="ECO:0000313" key="2">
    <source>
        <dbReference type="EMBL" id="GIE53173.1"/>
    </source>
</evidence>
<dbReference type="Proteomes" id="UP000647172">
    <property type="component" value="Unassembled WGS sequence"/>
</dbReference>
<feature type="transmembrane region" description="Helical" evidence="1">
    <location>
        <begin position="161"/>
        <end position="179"/>
    </location>
</feature>
<feature type="transmembrane region" description="Helical" evidence="1">
    <location>
        <begin position="74"/>
        <end position="98"/>
    </location>
</feature>
<evidence type="ECO:0000256" key="1">
    <source>
        <dbReference type="SAM" id="Phobius"/>
    </source>
</evidence>
<feature type="transmembrane region" description="Helical" evidence="1">
    <location>
        <begin position="6"/>
        <end position="27"/>
    </location>
</feature>
<accession>A0A919JLU6</accession>
<keyword evidence="3" id="KW-1185">Reference proteome</keyword>
<keyword evidence="1" id="KW-0812">Transmembrane</keyword>
<proteinExistence type="predicted"/>
<organism evidence="2 3">
    <name type="scientific">Actinoplanes nipponensis</name>
    <dbReference type="NCBI Taxonomy" id="135950"/>
    <lineage>
        <taxon>Bacteria</taxon>
        <taxon>Bacillati</taxon>
        <taxon>Actinomycetota</taxon>
        <taxon>Actinomycetes</taxon>
        <taxon>Micromonosporales</taxon>
        <taxon>Micromonosporaceae</taxon>
        <taxon>Actinoplanes</taxon>
    </lineage>
</organism>
<comment type="caution">
    <text evidence="2">The sequence shown here is derived from an EMBL/GenBank/DDBJ whole genome shotgun (WGS) entry which is preliminary data.</text>
</comment>
<keyword evidence="1" id="KW-1133">Transmembrane helix</keyword>
<dbReference type="EMBL" id="BOMQ01000079">
    <property type="protein sequence ID" value="GIE53173.1"/>
    <property type="molecule type" value="Genomic_DNA"/>
</dbReference>
<name>A0A919JLU6_9ACTN</name>
<keyword evidence="1" id="KW-0472">Membrane</keyword>
<protein>
    <submittedName>
        <fullName evidence="2">Uncharacterized protein</fullName>
    </submittedName>
</protein>
<dbReference type="AlphaFoldDB" id="A0A919JLU6"/>
<feature type="transmembrane region" description="Helical" evidence="1">
    <location>
        <begin position="48"/>
        <end position="68"/>
    </location>
</feature>
<gene>
    <name evidence="2" type="ORF">Ani05nite_67070</name>
</gene>